<dbReference type="InParanoid" id="A0A7M7RC12"/>
<dbReference type="KEGG" id="spu:115921672"/>
<reference evidence="8" key="2">
    <citation type="submission" date="2021-01" db="UniProtKB">
        <authorList>
            <consortium name="EnsemblMetazoa"/>
        </authorList>
    </citation>
    <scope>IDENTIFICATION</scope>
</reference>
<dbReference type="KEGG" id="spu:575412"/>
<protein>
    <recommendedName>
        <fullName evidence="7">C2H2-type domain-containing protein</fullName>
    </recommendedName>
</protein>
<organism evidence="8 9">
    <name type="scientific">Strongylocentrotus purpuratus</name>
    <name type="common">Purple sea urchin</name>
    <dbReference type="NCBI Taxonomy" id="7668"/>
    <lineage>
        <taxon>Eukaryota</taxon>
        <taxon>Metazoa</taxon>
        <taxon>Echinodermata</taxon>
        <taxon>Eleutherozoa</taxon>
        <taxon>Echinozoa</taxon>
        <taxon>Echinoidea</taxon>
        <taxon>Euechinoidea</taxon>
        <taxon>Echinacea</taxon>
        <taxon>Camarodonta</taxon>
        <taxon>Echinidea</taxon>
        <taxon>Strongylocentrotidae</taxon>
        <taxon>Strongylocentrotus</taxon>
    </lineage>
</organism>
<keyword evidence="4" id="KW-0862">Zinc</keyword>
<evidence type="ECO:0000313" key="9">
    <source>
        <dbReference type="Proteomes" id="UP000007110"/>
    </source>
</evidence>
<proteinExistence type="inferred from homology"/>
<comment type="similarity">
    <text evidence="1">Belongs to the Elbow/Noc family.</text>
</comment>
<dbReference type="PANTHER" id="PTHR12522:SF4">
    <property type="entry name" value="ZINC FINGER PROTEIN ELBOW"/>
    <property type="match status" value="1"/>
</dbReference>
<evidence type="ECO:0000256" key="1">
    <source>
        <dbReference type="ARBA" id="ARBA00010144"/>
    </source>
</evidence>
<dbReference type="GO" id="GO:0045892">
    <property type="term" value="P:negative regulation of DNA-templated transcription"/>
    <property type="evidence" value="ECO:0000318"/>
    <property type="project" value="GO_Central"/>
</dbReference>
<dbReference type="OMA" id="SSFPMVY"/>
<feature type="region of interest" description="Disordered" evidence="6">
    <location>
        <begin position="129"/>
        <end position="190"/>
    </location>
</feature>
<evidence type="ECO:0000256" key="5">
    <source>
        <dbReference type="PROSITE-ProRule" id="PRU00042"/>
    </source>
</evidence>
<accession>A0A7M7RC12</accession>
<evidence type="ECO:0000256" key="6">
    <source>
        <dbReference type="SAM" id="MobiDB-lite"/>
    </source>
</evidence>
<feature type="compositionally biased region" description="Low complexity" evidence="6">
    <location>
        <begin position="149"/>
        <end position="170"/>
    </location>
</feature>
<dbReference type="GeneID" id="575412"/>
<evidence type="ECO:0000259" key="7">
    <source>
        <dbReference type="PROSITE" id="PS50157"/>
    </source>
</evidence>
<dbReference type="GO" id="GO:0008270">
    <property type="term" value="F:zinc ion binding"/>
    <property type="evidence" value="ECO:0007669"/>
    <property type="project" value="UniProtKB-KW"/>
</dbReference>
<dbReference type="EnsemblMetazoa" id="XM_775815">
    <property type="protein sequence ID" value="XP_780908"/>
    <property type="gene ID" value="LOC575412"/>
</dbReference>
<keyword evidence="9" id="KW-1185">Reference proteome</keyword>
<dbReference type="OrthoDB" id="10054079at2759"/>
<reference evidence="9" key="1">
    <citation type="submission" date="2015-02" db="EMBL/GenBank/DDBJ databases">
        <title>Genome sequencing for Strongylocentrotus purpuratus.</title>
        <authorList>
            <person name="Murali S."/>
            <person name="Liu Y."/>
            <person name="Vee V."/>
            <person name="English A."/>
            <person name="Wang M."/>
            <person name="Skinner E."/>
            <person name="Han Y."/>
            <person name="Muzny D.M."/>
            <person name="Worley K.C."/>
            <person name="Gibbs R.A."/>
        </authorList>
    </citation>
    <scope>NUCLEOTIDE SEQUENCE</scope>
</reference>
<feature type="compositionally biased region" description="Basic and acidic residues" evidence="6">
    <location>
        <begin position="79"/>
        <end position="95"/>
    </location>
</feature>
<sequence length="491" mass="51235">MLATRTQPLMHTEYLQPMDPLPTTLDAKKSPLALLAQTCSSIGKPDPPPRDSNEMKTGLTAPLDIGGKKSPEKAATTIHELDRSSFKPYKQNEKRDGDAYVTKIAAFEKAASRGSPLSVITSTDSKPIASATTFTSSPPSPTKTRTESSRPSSNQSTTETVSSHTSTGHSFGCGAHSPSHRGDSKPHAQVSSAPILPTHLVPPALATGFKPSTSLASTSPTSGHCGCPSQLLGHHLPHIADPASISKDHAGHLLAATAGSPYATAYARVKTADGGTTLMPICRDPYCSHCQSASLAASAATGAACTQCRHDGLSLNGAVPFALPVHGAFPAYFQSGSPTAAATPYLYPPPPVPAQTEHGHVCNWVSGNTSCGKRFGSGEELLQHLRTHTMQSNESISTPSPYAFAQSLNAQLSAYYMHYPAAAPIPGSYGLSKPGVPQSPLSPSSPLRYHPYKAPIPTSLATLPGLPAGAYYSPYAFHDLKGRLAAAGVPH</sequence>
<dbReference type="FunCoup" id="A0A7M7RC12">
    <property type="interactions" value="1298"/>
</dbReference>
<evidence type="ECO:0000256" key="4">
    <source>
        <dbReference type="ARBA" id="ARBA00022833"/>
    </source>
</evidence>
<evidence type="ECO:0000256" key="2">
    <source>
        <dbReference type="ARBA" id="ARBA00022723"/>
    </source>
</evidence>
<dbReference type="AlphaFoldDB" id="A0A7M7RC12"/>
<dbReference type="InterPro" id="IPR051520">
    <property type="entry name" value="Elbow/Noc_ZnFinger"/>
</dbReference>
<dbReference type="InterPro" id="IPR013087">
    <property type="entry name" value="Znf_C2H2_type"/>
</dbReference>
<keyword evidence="3 5" id="KW-0863">Zinc-finger</keyword>
<name>A0A7M7RC12_STRPU</name>
<dbReference type="RefSeq" id="XP_780908.1">
    <property type="nucleotide sequence ID" value="XM_775815.5"/>
</dbReference>
<dbReference type="Gene3D" id="3.30.160.60">
    <property type="entry name" value="Classic Zinc Finger"/>
    <property type="match status" value="1"/>
</dbReference>
<dbReference type="GeneID" id="115921672"/>
<keyword evidence="2" id="KW-0479">Metal-binding</keyword>
<dbReference type="EnsemblMetazoa" id="XM_030979469">
    <property type="protein sequence ID" value="XP_030835329"/>
    <property type="gene ID" value="LOC115921672"/>
</dbReference>
<dbReference type="Proteomes" id="UP000007110">
    <property type="component" value="Unassembled WGS sequence"/>
</dbReference>
<evidence type="ECO:0000256" key="3">
    <source>
        <dbReference type="ARBA" id="ARBA00022771"/>
    </source>
</evidence>
<feature type="region of interest" description="Disordered" evidence="6">
    <location>
        <begin position="1"/>
        <end position="25"/>
    </location>
</feature>
<evidence type="ECO:0000313" key="8">
    <source>
        <dbReference type="EnsemblMetazoa" id="XP_780908"/>
    </source>
</evidence>
<dbReference type="GO" id="GO:0005634">
    <property type="term" value="C:nucleus"/>
    <property type="evidence" value="ECO:0000318"/>
    <property type="project" value="GO_Central"/>
</dbReference>
<dbReference type="PANTHER" id="PTHR12522">
    <property type="entry name" value="ZINC-FINGER PROTEIN NOLZ1-RELATED"/>
    <property type="match status" value="1"/>
</dbReference>
<dbReference type="RefSeq" id="XP_030835329.1">
    <property type="nucleotide sequence ID" value="XM_030979469.1"/>
</dbReference>
<feature type="region of interest" description="Disordered" evidence="6">
    <location>
        <begin position="39"/>
        <end position="95"/>
    </location>
</feature>
<feature type="domain" description="C2H2-type" evidence="7">
    <location>
        <begin position="360"/>
        <end position="393"/>
    </location>
</feature>
<dbReference type="PROSITE" id="PS50157">
    <property type="entry name" value="ZINC_FINGER_C2H2_2"/>
    <property type="match status" value="1"/>
</dbReference>